<accession>A0A6J5LAN0</accession>
<protein>
    <submittedName>
        <fullName evidence="2">DNA polymerase III subunit epsilon</fullName>
    </submittedName>
</protein>
<organism evidence="2">
    <name type="scientific">uncultured Caudovirales phage</name>
    <dbReference type="NCBI Taxonomy" id="2100421"/>
    <lineage>
        <taxon>Viruses</taxon>
        <taxon>Duplodnaviria</taxon>
        <taxon>Heunggongvirae</taxon>
        <taxon>Uroviricota</taxon>
        <taxon>Caudoviricetes</taxon>
        <taxon>Peduoviridae</taxon>
        <taxon>Maltschvirus</taxon>
        <taxon>Maltschvirus maltsch</taxon>
    </lineage>
</organism>
<gene>
    <name evidence="2" type="ORF">UFOVP114_97</name>
</gene>
<evidence type="ECO:0000313" key="2">
    <source>
        <dbReference type="EMBL" id="CAB4128879.1"/>
    </source>
</evidence>
<dbReference type="PANTHER" id="PTHR30231">
    <property type="entry name" value="DNA POLYMERASE III SUBUNIT EPSILON"/>
    <property type="match status" value="1"/>
</dbReference>
<dbReference type="InterPro" id="IPR012337">
    <property type="entry name" value="RNaseH-like_sf"/>
</dbReference>
<dbReference type="NCBIfam" id="NF006615">
    <property type="entry name" value="PRK09182.1"/>
    <property type="match status" value="1"/>
</dbReference>
<dbReference type="GO" id="GO:0008408">
    <property type="term" value="F:3'-5' exonuclease activity"/>
    <property type="evidence" value="ECO:0007669"/>
    <property type="project" value="TreeGrafter"/>
</dbReference>
<dbReference type="GO" id="GO:0003676">
    <property type="term" value="F:nucleic acid binding"/>
    <property type="evidence" value="ECO:0007669"/>
    <property type="project" value="InterPro"/>
</dbReference>
<proteinExistence type="predicted"/>
<reference evidence="2" key="1">
    <citation type="submission" date="2020-04" db="EMBL/GenBank/DDBJ databases">
        <authorList>
            <person name="Chiriac C."/>
            <person name="Salcher M."/>
            <person name="Ghai R."/>
            <person name="Kavagutti S V."/>
        </authorList>
    </citation>
    <scope>NUCLEOTIDE SEQUENCE</scope>
</reference>
<feature type="domain" description="Exonuclease" evidence="1">
    <location>
        <begin position="37"/>
        <end position="203"/>
    </location>
</feature>
<sequence length="283" mass="31912">MSSIATRLSRDDGKTVVLDVFKGLEPFTSDPPAEPVIVAFVDTETTGVNPDVHEVIEVAVRMVEFDRKTGKMTAVFEGLNELQEPKAMPLPPEIIAITGITDADVRGKRADWQAVADLLESADLVVAFNAGFDRRMLARYVDTSAQRWACLKEHVDWSDIRRTALAQDVLCAWHGFVYDAHRALLDCDAGLRLLNDSGRFAAFYNRGTAPDYIIRANKAPFPMKDILRERGYFWDAENKVWHRALSEKQAADDEMAWLGQHVYRTARHSAECAVVHPQARWLR</sequence>
<name>A0A6J5LAN0_9CAUD</name>
<dbReference type="Pfam" id="PF00929">
    <property type="entry name" value="RNase_T"/>
    <property type="match status" value="1"/>
</dbReference>
<dbReference type="InterPro" id="IPR036397">
    <property type="entry name" value="RNaseH_sf"/>
</dbReference>
<dbReference type="CDD" id="cd06127">
    <property type="entry name" value="DEDDh"/>
    <property type="match status" value="1"/>
</dbReference>
<dbReference type="SMART" id="SM00479">
    <property type="entry name" value="EXOIII"/>
    <property type="match status" value="1"/>
</dbReference>
<dbReference type="EMBL" id="LR796230">
    <property type="protein sequence ID" value="CAB4128879.1"/>
    <property type="molecule type" value="Genomic_DNA"/>
</dbReference>
<dbReference type="GO" id="GO:0045004">
    <property type="term" value="P:DNA replication proofreading"/>
    <property type="evidence" value="ECO:0007669"/>
    <property type="project" value="TreeGrafter"/>
</dbReference>
<dbReference type="InterPro" id="IPR013520">
    <property type="entry name" value="Ribonucl_H"/>
</dbReference>
<dbReference type="Gene3D" id="3.30.420.10">
    <property type="entry name" value="Ribonuclease H-like superfamily/Ribonuclease H"/>
    <property type="match status" value="1"/>
</dbReference>
<dbReference type="PANTHER" id="PTHR30231:SF37">
    <property type="entry name" value="EXODEOXYRIBONUCLEASE 10"/>
    <property type="match status" value="1"/>
</dbReference>
<evidence type="ECO:0000259" key="1">
    <source>
        <dbReference type="SMART" id="SM00479"/>
    </source>
</evidence>
<dbReference type="SUPFAM" id="SSF53098">
    <property type="entry name" value="Ribonuclease H-like"/>
    <property type="match status" value="1"/>
</dbReference>